<evidence type="ECO:0000256" key="1">
    <source>
        <dbReference type="ARBA" id="ARBA00022670"/>
    </source>
</evidence>
<reference evidence="7 8" key="1">
    <citation type="submission" date="2017-01" db="EMBL/GenBank/DDBJ databases">
        <title>The cable genome- insights into the physiology and evolution of filamentous bacteria capable of sulfide oxidation via long distance electron transfer.</title>
        <authorList>
            <person name="Schreiber L."/>
            <person name="Bjerg J.T."/>
            <person name="Boggild A."/>
            <person name="Van De Vossenberg J."/>
            <person name="Meysman F."/>
            <person name="Nielsen L.P."/>
            <person name="Schramm A."/>
            <person name="Kjeldsen K.U."/>
        </authorList>
    </citation>
    <scope>NUCLEOTIDE SEQUENCE [LARGE SCALE GENOMIC DNA]</scope>
    <source>
        <strain evidence="7">A3</strain>
    </source>
</reference>
<dbReference type="Gene3D" id="3.40.140.10">
    <property type="entry name" value="Cytidine Deaminase, domain 2"/>
    <property type="match status" value="1"/>
</dbReference>
<evidence type="ECO:0000256" key="2">
    <source>
        <dbReference type="ARBA" id="ARBA00022723"/>
    </source>
</evidence>
<protein>
    <submittedName>
        <fullName evidence="7">Integrative and conjugative element protein, VC0181 family</fullName>
    </submittedName>
</protein>
<name>A0A444JCV0_9BACT</name>
<dbReference type="Pfam" id="PF14464">
    <property type="entry name" value="Prok-JAB"/>
    <property type="match status" value="1"/>
</dbReference>
<dbReference type="GO" id="GO:0046872">
    <property type="term" value="F:metal ion binding"/>
    <property type="evidence" value="ECO:0007669"/>
    <property type="project" value="UniProtKB-KW"/>
</dbReference>
<dbReference type="Proteomes" id="UP000287615">
    <property type="component" value="Unassembled WGS sequence"/>
</dbReference>
<organism evidence="7 8">
    <name type="scientific">Candidatus Electrothrix marina</name>
    <dbReference type="NCBI Taxonomy" id="1859130"/>
    <lineage>
        <taxon>Bacteria</taxon>
        <taxon>Pseudomonadati</taxon>
        <taxon>Thermodesulfobacteriota</taxon>
        <taxon>Desulfobulbia</taxon>
        <taxon>Desulfobulbales</taxon>
        <taxon>Desulfobulbaceae</taxon>
        <taxon>Candidatus Electrothrix</taxon>
    </lineage>
</organism>
<dbReference type="GO" id="GO:0008237">
    <property type="term" value="F:metallopeptidase activity"/>
    <property type="evidence" value="ECO:0007669"/>
    <property type="project" value="UniProtKB-KW"/>
</dbReference>
<evidence type="ECO:0000313" key="8">
    <source>
        <dbReference type="Proteomes" id="UP000287615"/>
    </source>
</evidence>
<evidence type="ECO:0000256" key="4">
    <source>
        <dbReference type="ARBA" id="ARBA00022833"/>
    </source>
</evidence>
<evidence type="ECO:0000313" key="7">
    <source>
        <dbReference type="EMBL" id="RWX50893.1"/>
    </source>
</evidence>
<dbReference type="SUPFAM" id="SSF102712">
    <property type="entry name" value="JAB1/MPN domain"/>
    <property type="match status" value="1"/>
</dbReference>
<dbReference type="GO" id="GO:0006508">
    <property type="term" value="P:proteolysis"/>
    <property type="evidence" value="ECO:0007669"/>
    <property type="project" value="UniProtKB-KW"/>
</dbReference>
<dbReference type="EMBL" id="MTKR01000008">
    <property type="protein sequence ID" value="RWX50893.1"/>
    <property type="molecule type" value="Genomic_DNA"/>
</dbReference>
<keyword evidence="3" id="KW-0378">Hydrolase</keyword>
<keyword evidence="1" id="KW-0645">Protease</keyword>
<feature type="domain" description="JAB" evidence="6">
    <location>
        <begin position="33"/>
        <end position="136"/>
    </location>
</feature>
<gene>
    <name evidence="7" type="ORF">VU00_10083</name>
</gene>
<evidence type="ECO:0000256" key="3">
    <source>
        <dbReference type="ARBA" id="ARBA00022801"/>
    </source>
</evidence>
<keyword evidence="5" id="KW-0482">Metalloprotease</keyword>
<comment type="caution">
    <text evidence="7">The sequence shown here is derived from an EMBL/GenBank/DDBJ whole genome shotgun (WGS) entry which is preliminary data.</text>
</comment>
<keyword evidence="2" id="KW-0479">Metal-binding</keyword>
<dbReference type="InterPro" id="IPR028090">
    <property type="entry name" value="JAB_dom_prok"/>
</dbReference>
<evidence type="ECO:0000256" key="5">
    <source>
        <dbReference type="ARBA" id="ARBA00023049"/>
    </source>
</evidence>
<accession>A0A444JCV0</accession>
<evidence type="ECO:0000259" key="6">
    <source>
        <dbReference type="Pfam" id="PF14464"/>
    </source>
</evidence>
<sequence length="161" mass="18597">MQTIRFVKTDSSRIIFDKAVIATFLTYRQNSLSRPEAGGLLLGRHLKNESHIAIDHVSEPMLGDKQKRNSFFRGEGHEQFAHKYWLASNGICAYLGSWHTHPALNPLPSKTDLHDWLNVLKNDVYEGNYLYFVIVGIKKIHCWEGNRHSKKFVKLEKYTGL</sequence>
<dbReference type="AlphaFoldDB" id="A0A444JCV0"/>
<keyword evidence="4" id="KW-0862">Zinc</keyword>
<proteinExistence type="predicted"/>